<keyword evidence="2" id="KW-0812">Transmembrane</keyword>
<keyword evidence="2" id="KW-0472">Membrane</keyword>
<dbReference type="InterPro" id="IPR052196">
    <property type="entry name" value="Bact_Kbp"/>
</dbReference>
<sequence>MPQKSSGGDPVQVRYKLRPGIVLALQLIIALGIIVLFATAVFRIRGGEGSISEESATDQRVSIAGEQLDENSNPIPDTVEEPQGDFSEDPEIPDAATEDAAAKSSRTQLLIEETGIWIATDYAEGDINPGNYTVQSGDTLWEIAEAVYGSGSMWTMIRDANAGQIGFLANGSQALIVPGQVLSVPLQL</sequence>
<feature type="region of interest" description="Disordered" evidence="1">
    <location>
        <begin position="65"/>
        <end position="93"/>
    </location>
</feature>
<dbReference type="Gene3D" id="3.10.350.10">
    <property type="entry name" value="LysM domain"/>
    <property type="match status" value="1"/>
</dbReference>
<dbReference type="InterPro" id="IPR036779">
    <property type="entry name" value="LysM_dom_sf"/>
</dbReference>
<comment type="caution">
    <text evidence="4">The sequence shown here is derived from an EMBL/GenBank/DDBJ whole genome shotgun (WGS) entry which is preliminary data.</text>
</comment>
<feature type="compositionally biased region" description="Acidic residues" evidence="1">
    <location>
        <begin position="78"/>
        <end position="92"/>
    </location>
</feature>
<reference evidence="4 5" key="1">
    <citation type="submission" date="2015-02" db="EMBL/GenBank/DDBJ databases">
        <title>Improved understanding of the partial-nitritation anammox process through 23 genomes representing the majority of the microbial community.</title>
        <authorList>
            <person name="Speth D.R."/>
            <person name="In T Zandt M."/>
            <person name="Guerrero Cruz S."/>
            <person name="Jetten M.S."/>
            <person name="Dutilh B.E."/>
        </authorList>
    </citation>
    <scope>NUCLEOTIDE SEQUENCE [LARGE SCALE GENOMIC DNA]</scope>
    <source>
        <strain evidence="4">OLB20</strain>
    </source>
</reference>
<evidence type="ECO:0000256" key="1">
    <source>
        <dbReference type="SAM" id="MobiDB-lite"/>
    </source>
</evidence>
<proteinExistence type="predicted"/>
<dbReference type="SUPFAM" id="SSF54106">
    <property type="entry name" value="LysM domain"/>
    <property type="match status" value="1"/>
</dbReference>
<dbReference type="CDD" id="cd00118">
    <property type="entry name" value="LysM"/>
    <property type="match status" value="1"/>
</dbReference>
<evidence type="ECO:0000256" key="2">
    <source>
        <dbReference type="SAM" id="Phobius"/>
    </source>
</evidence>
<dbReference type="SMART" id="SM00257">
    <property type="entry name" value="LysM"/>
    <property type="match status" value="1"/>
</dbReference>
<dbReference type="Pfam" id="PF01476">
    <property type="entry name" value="LysM"/>
    <property type="match status" value="1"/>
</dbReference>
<accession>A0A136LXQ6</accession>
<keyword evidence="2" id="KW-1133">Transmembrane helix</keyword>
<dbReference type="PANTHER" id="PTHR34700">
    <property type="entry name" value="POTASSIUM BINDING PROTEIN KBP"/>
    <property type="match status" value="1"/>
</dbReference>
<organism evidence="4 5">
    <name type="scientific">candidate division WS6 bacterium OLB20</name>
    <dbReference type="NCBI Taxonomy" id="1617426"/>
    <lineage>
        <taxon>Bacteria</taxon>
        <taxon>Candidatus Dojkabacteria</taxon>
    </lineage>
</organism>
<evidence type="ECO:0000313" key="4">
    <source>
        <dbReference type="EMBL" id="KXK26425.1"/>
    </source>
</evidence>
<dbReference type="EMBL" id="JYNZ01000003">
    <property type="protein sequence ID" value="KXK26425.1"/>
    <property type="molecule type" value="Genomic_DNA"/>
</dbReference>
<evidence type="ECO:0000259" key="3">
    <source>
        <dbReference type="PROSITE" id="PS51782"/>
    </source>
</evidence>
<evidence type="ECO:0000313" key="5">
    <source>
        <dbReference type="Proteomes" id="UP000070457"/>
    </source>
</evidence>
<gene>
    <name evidence="4" type="ORF">TR69_WS6001000428</name>
</gene>
<name>A0A136LXQ6_9BACT</name>
<feature type="transmembrane region" description="Helical" evidence="2">
    <location>
        <begin position="20"/>
        <end position="42"/>
    </location>
</feature>
<dbReference type="STRING" id="1617426.TR69_WS6001000428"/>
<dbReference type="AlphaFoldDB" id="A0A136LXQ6"/>
<dbReference type="InterPro" id="IPR018392">
    <property type="entry name" value="LysM"/>
</dbReference>
<dbReference type="PROSITE" id="PS51782">
    <property type="entry name" value="LYSM"/>
    <property type="match status" value="1"/>
</dbReference>
<feature type="domain" description="LysM" evidence="3">
    <location>
        <begin position="130"/>
        <end position="184"/>
    </location>
</feature>
<dbReference type="PANTHER" id="PTHR34700:SF4">
    <property type="entry name" value="PHAGE-LIKE ELEMENT PBSX PROTEIN XKDP"/>
    <property type="match status" value="1"/>
</dbReference>
<protein>
    <submittedName>
        <fullName evidence="4">LysM domain/BON superfamily protein</fullName>
    </submittedName>
</protein>
<dbReference type="Proteomes" id="UP000070457">
    <property type="component" value="Unassembled WGS sequence"/>
</dbReference>